<organism evidence="6 7">
    <name type="scientific">Croceivirga radicis</name>
    <dbReference type="NCBI Taxonomy" id="1929488"/>
    <lineage>
        <taxon>Bacteria</taxon>
        <taxon>Pseudomonadati</taxon>
        <taxon>Bacteroidota</taxon>
        <taxon>Flavobacteriia</taxon>
        <taxon>Flavobacteriales</taxon>
        <taxon>Flavobacteriaceae</taxon>
        <taxon>Croceivirga</taxon>
    </lineage>
</organism>
<evidence type="ECO:0000259" key="5">
    <source>
        <dbReference type="PROSITE" id="PS50043"/>
    </source>
</evidence>
<name>A0A1V6LNQ9_9FLAO</name>
<evidence type="ECO:0000256" key="2">
    <source>
        <dbReference type="ARBA" id="ARBA00023125"/>
    </source>
</evidence>
<evidence type="ECO:0000256" key="4">
    <source>
        <dbReference type="SAM" id="Phobius"/>
    </source>
</evidence>
<keyword evidence="1" id="KW-0805">Transcription regulation</keyword>
<keyword evidence="3" id="KW-0804">Transcription</keyword>
<keyword evidence="4" id="KW-0472">Membrane</keyword>
<keyword evidence="4" id="KW-0812">Transmembrane</keyword>
<dbReference type="InterPro" id="IPR036388">
    <property type="entry name" value="WH-like_DNA-bd_sf"/>
</dbReference>
<evidence type="ECO:0000313" key="7">
    <source>
        <dbReference type="Proteomes" id="UP000191680"/>
    </source>
</evidence>
<dbReference type="SMART" id="SM00421">
    <property type="entry name" value="HTH_LUXR"/>
    <property type="match status" value="1"/>
</dbReference>
<reference evidence="6 7" key="1">
    <citation type="submission" date="2016-12" db="EMBL/GenBank/DDBJ databases">
        <authorList>
            <person name="Song W.-J."/>
            <person name="Kurnit D.M."/>
        </authorList>
    </citation>
    <scope>NUCLEOTIDE SEQUENCE [LARGE SCALE GENOMIC DNA]</scope>
    <source>
        <strain evidence="6 7">HSG9</strain>
    </source>
</reference>
<dbReference type="GO" id="GO:0006355">
    <property type="term" value="P:regulation of DNA-templated transcription"/>
    <property type="evidence" value="ECO:0007669"/>
    <property type="project" value="InterPro"/>
</dbReference>
<comment type="caution">
    <text evidence="6">The sequence shown here is derived from an EMBL/GenBank/DDBJ whole genome shotgun (WGS) entry which is preliminary data.</text>
</comment>
<dbReference type="OrthoDB" id="9807565at2"/>
<keyword evidence="2" id="KW-0238">DNA-binding</keyword>
<accession>A0A1V6LNQ9</accession>
<dbReference type="InterPro" id="IPR000792">
    <property type="entry name" value="Tscrpt_reg_LuxR_C"/>
</dbReference>
<dbReference type="EMBL" id="MTBC01000010">
    <property type="protein sequence ID" value="OQD41835.1"/>
    <property type="molecule type" value="Genomic_DNA"/>
</dbReference>
<dbReference type="RefSeq" id="WP_080319651.1">
    <property type="nucleotide sequence ID" value="NZ_MTBC01000010.1"/>
</dbReference>
<dbReference type="GO" id="GO:0003677">
    <property type="term" value="F:DNA binding"/>
    <property type="evidence" value="ECO:0007669"/>
    <property type="project" value="UniProtKB-KW"/>
</dbReference>
<evidence type="ECO:0000256" key="3">
    <source>
        <dbReference type="ARBA" id="ARBA00023163"/>
    </source>
</evidence>
<dbReference type="PROSITE" id="PS50043">
    <property type="entry name" value="HTH_LUXR_2"/>
    <property type="match status" value="1"/>
</dbReference>
<dbReference type="InterPro" id="IPR016032">
    <property type="entry name" value="Sig_transdc_resp-reg_C-effctor"/>
</dbReference>
<dbReference type="CDD" id="cd06170">
    <property type="entry name" value="LuxR_C_like"/>
    <property type="match status" value="1"/>
</dbReference>
<keyword evidence="4" id="KW-1133">Transmembrane helix</keyword>
<proteinExistence type="predicted"/>
<dbReference type="AlphaFoldDB" id="A0A1V6LNQ9"/>
<sequence>MICIGQYQFKGSVTDELKNKPIFLSLINDLNKTERVYQDQIIQQTTTDSLGYFLFEGEQLPTNNSLLRLHIDTCSDTISNQHFMQTCEDTKSILFLAKNTDSLYFPMSDFGEAFCSIEGTNPIAKGFLDLALIKDAFIHDFTGKETSAEKQLKFNQWFTQFHEFAQTQNEPLLEAYLLFYLGNPTAETYDDYKTFIAELHNQNPIFSTSNPTNLNPNFRAQVNQKLASLGLVAVDVNSTLNGFWIALSIVGVLMVVFVLYRIGKRTSSKAKLTAILTPQELKIAKAIAAQKTNKEIAKELFISLSTVKTHINNIYKKLGITDREMLSKHLSD</sequence>
<dbReference type="Proteomes" id="UP000191680">
    <property type="component" value="Unassembled WGS sequence"/>
</dbReference>
<evidence type="ECO:0000313" key="6">
    <source>
        <dbReference type="EMBL" id="OQD41835.1"/>
    </source>
</evidence>
<dbReference type="PRINTS" id="PR00038">
    <property type="entry name" value="HTHLUXR"/>
</dbReference>
<dbReference type="PANTHER" id="PTHR44688">
    <property type="entry name" value="DNA-BINDING TRANSCRIPTIONAL ACTIVATOR DEVR_DOSR"/>
    <property type="match status" value="1"/>
</dbReference>
<dbReference type="PANTHER" id="PTHR44688:SF16">
    <property type="entry name" value="DNA-BINDING TRANSCRIPTIONAL ACTIVATOR DEVR_DOSR"/>
    <property type="match status" value="1"/>
</dbReference>
<protein>
    <recommendedName>
        <fullName evidence="5">HTH luxR-type domain-containing protein</fullName>
    </recommendedName>
</protein>
<feature type="transmembrane region" description="Helical" evidence="4">
    <location>
        <begin position="243"/>
        <end position="262"/>
    </location>
</feature>
<dbReference type="SUPFAM" id="SSF46894">
    <property type="entry name" value="C-terminal effector domain of the bipartite response regulators"/>
    <property type="match status" value="1"/>
</dbReference>
<feature type="domain" description="HTH luxR-type" evidence="5">
    <location>
        <begin position="269"/>
        <end position="332"/>
    </location>
</feature>
<keyword evidence="7" id="KW-1185">Reference proteome</keyword>
<evidence type="ECO:0000256" key="1">
    <source>
        <dbReference type="ARBA" id="ARBA00023015"/>
    </source>
</evidence>
<dbReference type="Gene3D" id="1.10.10.10">
    <property type="entry name" value="Winged helix-like DNA-binding domain superfamily/Winged helix DNA-binding domain"/>
    <property type="match status" value="1"/>
</dbReference>
<gene>
    <name evidence="6" type="ORF">BUL40_13330</name>
</gene>
<dbReference type="Pfam" id="PF00196">
    <property type="entry name" value="GerE"/>
    <property type="match status" value="1"/>
</dbReference>